<feature type="domain" description="Mammalian cell entry C-terminal" evidence="3">
    <location>
        <begin position="123"/>
        <end position="344"/>
    </location>
</feature>
<evidence type="ECO:0008006" key="6">
    <source>
        <dbReference type="Google" id="ProtNLM"/>
    </source>
</evidence>
<reference evidence="5" key="2">
    <citation type="submission" date="2016-04" db="EMBL/GenBank/DDBJ databases">
        <title>Complete Genome and Plasmid Sequences for Rhodococcus fascians D188 and Draft Sequences for Rhodococcus spp. Isolates PBTS 1 and PBTS 2.</title>
        <authorList>
            <person name="Stamer R."/>
            <person name="Vereecke D."/>
            <person name="Zhang Y."/>
            <person name="Schilkey F."/>
            <person name="Devitt N."/>
            <person name="Randall J."/>
        </authorList>
    </citation>
    <scope>NUCLEOTIDE SEQUENCE [LARGE SCALE GENOMIC DNA]</scope>
    <source>
        <strain evidence="5">PBTS2</strain>
    </source>
</reference>
<keyword evidence="1" id="KW-0812">Transmembrane</keyword>
<name>A0A143QHS7_RHOFA</name>
<dbReference type="KEGG" id="rhs:A3Q41_01183"/>
<dbReference type="InterPro" id="IPR005693">
    <property type="entry name" value="Mce"/>
</dbReference>
<gene>
    <name evidence="4" type="ORF">A3Q41_01183</name>
</gene>
<dbReference type="Pfam" id="PF02470">
    <property type="entry name" value="MlaD"/>
    <property type="match status" value="1"/>
</dbReference>
<dbReference type="Proteomes" id="UP000076038">
    <property type="component" value="Chromosome"/>
</dbReference>
<keyword evidence="1" id="KW-1133">Transmembrane helix</keyword>
<dbReference type="PATRIC" id="fig|1653479.3.peg.1199"/>
<evidence type="ECO:0000256" key="1">
    <source>
        <dbReference type="SAM" id="Phobius"/>
    </source>
</evidence>
<dbReference type="AlphaFoldDB" id="A0A143QHS7"/>
<feature type="domain" description="Mce/MlaD" evidence="2">
    <location>
        <begin position="40"/>
        <end position="117"/>
    </location>
</feature>
<proteinExistence type="predicted"/>
<dbReference type="InterPro" id="IPR003399">
    <property type="entry name" value="Mce/MlaD"/>
</dbReference>
<reference evidence="4 5" key="1">
    <citation type="journal article" date="2016" name="Genome Announc.">
        <title>Complete Genome and Plasmid Sequences for Rhodococcus fascians D188 and Draft Sequences for Rhodococcus Isolates PBTS 1 and PBTS 2.</title>
        <authorList>
            <person name="Stamler R.A."/>
            <person name="Vereecke D."/>
            <person name="Zhang Y."/>
            <person name="Schilkey F."/>
            <person name="Devitt N."/>
            <person name="Randall J.J."/>
        </authorList>
    </citation>
    <scope>NUCLEOTIDE SEQUENCE [LARGE SCALE GENOMIC DNA]</scope>
    <source>
        <strain evidence="4 5">PBTS2</strain>
    </source>
</reference>
<keyword evidence="1" id="KW-0472">Membrane</keyword>
<evidence type="ECO:0000313" key="4">
    <source>
        <dbReference type="EMBL" id="AMY22494.1"/>
    </source>
</evidence>
<dbReference type="OrthoDB" id="3460188at2"/>
<organism evidence="4 5">
    <name type="scientific">Rhodococcoides fascians</name>
    <name type="common">Rhodococcus fascians</name>
    <dbReference type="NCBI Taxonomy" id="1828"/>
    <lineage>
        <taxon>Bacteria</taxon>
        <taxon>Bacillati</taxon>
        <taxon>Actinomycetota</taxon>
        <taxon>Actinomycetes</taxon>
        <taxon>Mycobacteriales</taxon>
        <taxon>Nocardiaceae</taxon>
        <taxon>Rhodococcoides</taxon>
    </lineage>
</organism>
<dbReference type="GO" id="GO:0051701">
    <property type="term" value="P:biological process involved in interaction with host"/>
    <property type="evidence" value="ECO:0007669"/>
    <property type="project" value="TreeGrafter"/>
</dbReference>
<sequence>MTGAPSPVQNRLLGIGLVVLIVVFVGWSVTSYNKTFVDVVTVSLETDSVGNALPRNADVKVRGMIVGEVRSATTTDGVVTSELAIEPDKAPMIPSNVTARLLPKTLFGERYVALIPPDGKPGSPITEGTVLKQDRSGNAIEVGQLLDGLLPLLQAVPPQDLSNTLGALAQGLSGRGEQLGLTIDRLENIFSGLNTELPAIQQDLRGLADFSQTYADAAPELVSALDNLRTTGNTVVEKQSALATLYTSVSSASNTTAGFLEANSTQLIGLAANSREALEVLAEFSPALGCTVAQFAEGARRGRIVTGVGDEYPGINVSMPFVNPKGRYLPNQDEPRLFEQTRGPSCYTPLDRNAGEYFPQYPGGSPNDGSYQVPTRNPGEQNIPVLSAPQLSPVPASYAGSVTEQQTLAVIYGGATGIAPEAVPSWTTTVGAPALRGTQVTLR</sequence>
<dbReference type="PANTHER" id="PTHR33371:SF19">
    <property type="entry name" value="MCE-FAMILY PROTEIN MCE4A"/>
    <property type="match status" value="1"/>
</dbReference>
<dbReference type="InterPro" id="IPR024516">
    <property type="entry name" value="Mce_C"/>
</dbReference>
<evidence type="ECO:0000259" key="2">
    <source>
        <dbReference type="Pfam" id="PF02470"/>
    </source>
</evidence>
<dbReference type="GO" id="GO:0005576">
    <property type="term" value="C:extracellular region"/>
    <property type="evidence" value="ECO:0007669"/>
    <property type="project" value="TreeGrafter"/>
</dbReference>
<evidence type="ECO:0000313" key="5">
    <source>
        <dbReference type="Proteomes" id="UP000076038"/>
    </source>
</evidence>
<dbReference type="EMBL" id="CP015220">
    <property type="protein sequence ID" value="AMY22494.1"/>
    <property type="molecule type" value="Genomic_DNA"/>
</dbReference>
<dbReference type="RefSeq" id="WP_032373529.1">
    <property type="nucleotide sequence ID" value="NZ_CAKKLU010000001.1"/>
</dbReference>
<dbReference type="PANTHER" id="PTHR33371">
    <property type="entry name" value="INTERMEMBRANE PHOSPHOLIPID TRANSPORT SYSTEM BINDING PROTEIN MLAD-RELATED"/>
    <property type="match status" value="1"/>
</dbReference>
<protein>
    <recommendedName>
        <fullName evidence="6">Mammalian cell entry protein</fullName>
    </recommendedName>
</protein>
<evidence type="ECO:0000259" key="3">
    <source>
        <dbReference type="Pfam" id="PF11887"/>
    </source>
</evidence>
<dbReference type="Pfam" id="PF11887">
    <property type="entry name" value="Mce4_CUP1"/>
    <property type="match status" value="1"/>
</dbReference>
<dbReference type="InterPro" id="IPR052336">
    <property type="entry name" value="MlaD_Phospholipid_Transporter"/>
</dbReference>
<feature type="transmembrane region" description="Helical" evidence="1">
    <location>
        <begin position="12"/>
        <end position="29"/>
    </location>
</feature>
<keyword evidence="5" id="KW-1185">Reference proteome</keyword>
<accession>A0A143QHS7</accession>
<dbReference type="NCBIfam" id="TIGR00996">
    <property type="entry name" value="Mtu_fam_mce"/>
    <property type="match status" value="1"/>
</dbReference>